<sequence>MKMVWVVCELWQPDTEEESTQILAVFTNERDVRKFIKQCFLTRKETLESIEESVSTVDVCLIDIHSEGSGIDRTLTGSYDKEEEGYNSMDYYNITAKQFELQK</sequence>
<reference evidence="1" key="1">
    <citation type="journal article" date="2020" name="Nature">
        <title>Giant virus diversity and host interactions through global metagenomics.</title>
        <authorList>
            <person name="Schulz F."/>
            <person name="Roux S."/>
            <person name="Paez-Espino D."/>
            <person name="Jungbluth S."/>
            <person name="Walsh D.A."/>
            <person name="Denef V.J."/>
            <person name="McMahon K.D."/>
            <person name="Konstantinidis K.T."/>
            <person name="Eloe-Fadrosh E.A."/>
            <person name="Kyrpides N.C."/>
            <person name="Woyke T."/>
        </authorList>
    </citation>
    <scope>NUCLEOTIDE SEQUENCE</scope>
    <source>
        <strain evidence="1">GVMAG-M-3300024510-1</strain>
    </source>
</reference>
<proteinExistence type="predicted"/>
<dbReference type="EMBL" id="MN740271">
    <property type="protein sequence ID" value="QHT97051.1"/>
    <property type="molecule type" value="Genomic_DNA"/>
</dbReference>
<protein>
    <submittedName>
        <fullName evidence="1">Uncharacterized protein</fullName>
    </submittedName>
</protein>
<dbReference type="AlphaFoldDB" id="A0A6C0IUU6"/>
<organism evidence="1">
    <name type="scientific">viral metagenome</name>
    <dbReference type="NCBI Taxonomy" id="1070528"/>
    <lineage>
        <taxon>unclassified sequences</taxon>
        <taxon>metagenomes</taxon>
        <taxon>organismal metagenomes</taxon>
    </lineage>
</organism>
<name>A0A6C0IUU6_9ZZZZ</name>
<evidence type="ECO:0000313" key="1">
    <source>
        <dbReference type="EMBL" id="QHT97051.1"/>
    </source>
</evidence>
<accession>A0A6C0IUU6</accession>